<dbReference type="FunFam" id="1.20.58.60:FF:000018">
    <property type="entry name" value="Spectrin beta chain"/>
    <property type="match status" value="1"/>
</dbReference>
<dbReference type="GO" id="GO:0016328">
    <property type="term" value="C:lateral plasma membrane"/>
    <property type="evidence" value="ECO:0007669"/>
    <property type="project" value="UniProtKB-ARBA"/>
</dbReference>
<dbReference type="InterPro" id="IPR002017">
    <property type="entry name" value="Spectrin_repeat"/>
</dbReference>
<dbReference type="FunFam" id="1.20.58.60:FF:000011">
    <property type="entry name" value="Spectrin beta chain"/>
    <property type="match status" value="1"/>
</dbReference>
<dbReference type="Pfam" id="PF15410">
    <property type="entry name" value="PH_9"/>
    <property type="match status" value="1"/>
</dbReference>
<dbReference type="PROSITE" id="PS00020">
    <property type="entry name" value="ACTININ_2"/>
    <property type="match status" value="1"/>
</dbReference>
<dbReference type="FunFam" id="1.20.58.60:FF:000033">
    <property type="entry name" value="Spectrin beta chain"/>
    <property type="match status" value="1"/>
</dbReference>
<feature type="region of interest" description="Disordered" evidence="13">
    <location>
        <begin position="2107"/>
        <end position="2155"/>
    </location>
</feature>
<dbReference type="Pfam" id="PF00307">
    <property type="entry name" value="CH"/>
    <property type="match status" value="2"/>
</dbReference>
<evidence type="ECO:0000256" key="10">
    <source>
        <dbReference type="ARBA" id="ARBA00054264"/>
    </source>
</evidence>
<dbReference type="SMART" id="SM00233">
    <property type="entry name" value="PH"/>
    <property type="match status" value="1"/>
</dbReference>
<feature type="coiled-coil region" evidence="12">
    <location>
        <begin position="1626"/>
        <end position="1653"/>
    </location>
</feature>
<dbReference type="GO" id="GO:0045170">
    <property type="term" value="C:spectrosome"/>
    <property type="evidence" value="ECO:0007669"/>
    <property type="project" value="UniProtKB-ARBA"/>
</dbReference>
<dbReference type="FunFam" id="1.20.58.60:FF:000028">
    <property type="entry name" value="Spectrin beta chain"/>
    <property type="match status" value="1"/>
</dbReference>
<dbReference type="PRINTS" id="PR00683">
    <property type="entry name" value="SPECTRINPH"/>
</dbReference>
<feature type="coiled-coil region" evidence="12">
    <location>
        <begin position="778"/>
        <end position="812"/>
    </location>
</feature>
<keyword evidence="5" id="KW-0597">Phosphoprotein</keyword>
<dbReference type="InterPro" id="IPR041681">
    <property type="entry name" value="PH_9"/>
</dbReference>
<dbReference type="SUPFAM" id="SSF50729">
    <property type="entry name" value="PH domain-like"/>
    <property type="match status" value="1"/>
</dbReference>
<evidence type="ECO:0000313" key="16">
    <source>
        <dbReference type="EnsemblMetazoa" id="tetur01g14080.1"/>
    </source>
</evidence>
<dbReference type="SUPFAM" id="SSF46966">
    <property type="entry name" value="Spectrin repeat"/>
    <property type="match status" value="15"/>
</dbReference>
<feature type="coiled-coil region" evidence="12">
    <location>
        <begin position="990"/>
        <end position="1024"/>
    </location>
</feature>
<keyword evidence="4 11" id="KW-0963">Cytoplasm</keyword>
<dbReference type="GO" id="GO:0051693">
    <property type="term" value="P:actin filament capping"/>
    <property type="evidence" value="ECO:0007669"/>
    <property type="project" value="UniProtKB-UniRule"/>
</dbReference>
<name>T1JTG8_TETUR</name>
<evidence type="ECO:0000259" key="15">
    <source>
        <dbReference type="PROSITE" id="PS50021"/>
    </source>
</evidence>
<dbReference type="eggNOG" id="KOG0517">
    <property type="taxonomic scope" value="Eukaryota"/>
</dbReference>
<evidence type="ECO:0000256" key="6">
    <source>
        <dbReference type="ARBA" id="ARBA00022737"/>
    </source>
</evidence>
<evidence type="ECO:0000256" key="13">
    <source>
        <dbReference type="SAM" id="MobiDB-lite"/>
    </source>
</evidence>
<dbReference type="GO" id="GO:0003779">
    <property type="term" value="F:actin binding"/>
    <property type="evidence" value="ECO:0007669"/>
    <property type="project" value="UniProtKB-KW"/>
</dbReference>
<dbReference type="CDD" id="cd21248">
    <property type="entry name" value="CH_SPTB_like_rpt2"/>
    <property type="match status" value="1"/>
</dbReference>
<dbReference type="SUPFAM" id="SSF47576">
    <property type="entry name" value="Calponin-homology domain, CH-domain"/>
    <property type="match status" value="1"/>
</dbReference>
<dbReference type="GO" id="GO:0042062">
    <property type="term" value="P:long-term strengthening of neuromuscular junction"/>
    <property type="evidence" value="ECO:0007669"/>
    <property type="project" value="UniProtKB-ARBA"/>
</dbReference>
<dbReference type="SMART" id="SM00150">
    <property type="entry name" value="SPEC"/>
    <property type="match status" value="17"/>
</dbReference>
<proteinExistence type="inferred from homology"/>
<dbReference type="Gene3D" id="1.20.58.60">
    <property type="match status" value="11"/>
</dbReference>
<dbReference type="InterPro" id="IPR001589">
    <property type="entry name" value="Actinin_actin-bd_CS"/>
</dbReference>
<evidence type="ECO:0000313" key="17">
    <source>
        <dbReference type="Proteomes" id="UP000015104"/>
    </source>
</evidence>
<feature type="coiled-coil region" evidence="12">
    <location>
        <begin position="511"/>
        <end position="547"/>
    </location>
</feature>
<keyword evidence="8 11" id="KW-0009">Actin-binding</keyword>
<dbReference type="PIRSF" id="PIRSF002297">
    <property type="entry name" value="Spectrin_beta_subunit"/>
    <property type="match status" value="1"/>
</dbReference>
<evidence type="ECO:0000256" key="4">
    <source>
        <dbReference type="ARBA" id="ARBA00022490"/>
    </source>
</evidence>
<dbReference type="OrthoDB" id="5865767at2759"/>
<dbReference type="FunFam" id="1.20.58.60:FF:000020">
    <property type="entry name" value="Spectrin alpha chain, non-erythrocytic 1"/>
    <property type="match status" value="1"/>
</dbReference>
<evidence type="ECO:0000256" key="5">
    <source>
        <dbReference type="ARBA" id="ARBA00022553"/>
    </source>
</evidence>
<dbReference type="FunFam" id="1.20.58.60:FF:000019">
    <property type="entry name" value="Spectrin beta chain"/>
    <property type="match status" value="1"/>
</dbReference>
<dbReference type="FunFam" id="1.20.58.60:FF:000083">
    <property type="entry name" value="Spectrin beta chain"/>
    <property type="match status" value="1"/>
</dbReference>
<dbReference type="InterPro" id="IPR011993">
    <property type="entry name" value="PH-like_dom_sf"/>
</dbReference>
<dbReference type="PROSITE" id="PS50021">
    <property type="entry name" value="CH"/>
    <property type="match status" value="2"/>
</dbReference>
<dbReference type="PANTHER" id="PTHR11915">
    <property type="entry name" value="SPECTRIN/FILAMIN RELATED CYTOSKELETAL PROTEIN"/>
    <property type="match status" value="1"/>
</dbReference>
<sequence length="2307" mass="268221">MTTDISVGPRWDPVTQQEILMDDYEYDGGNSSSRLFERSRIKALADERESVQKKTFTKWVNSHLVRANCRINDLYVDLRDGKMLLKLLEILSGERLPKPTKGKMRIHCLENVDKALQFLLREQRVHLENMGSHDVVDGNPRLTLGLIWTIILRFQIQDIMVEEVDNQETKSAKDALLLWCQMKTAGYHSVNVRNFTTSWRDGLAFNALIHKHRPDLIQYDKLSKANPIHNLNNAFNVAEKELGLMRLLDPEDVCTDNPDEKSIITYVVTYYHYFSKMKQETVQGRRIAKVVGEAMETDRMVDDYEKLTSDLLKWIEQTIDTLGDRQFTNSLQGVQQQLLQFNNYRTVEKPQKFEEKSNLEMLLFSLKSKMRANNQKAYTPKEGRMISDVNKAWERLEKAEHERELALREELIRQEKLEQLAARFDRKAGMRETWLSENQRLVSQDNFGYDLPAVEAAAKKHEAIETDIFAYEERVQAVVAVAQELEAENYHDINRINARKDNVLRLWNYLLELLKNRRTRLENALSLQQTLQEMSYIEDDMKALKSRFESSDYGKHLMGVVDLLQKHSLLEADIHVIGDRVGGTTAQAKRFIENFEVTGYRPMEPEAIHHRIKKLESSYAELVALADQRKNRLEESKKLWQFYWDMAEEEAWIKEKEQILSSAEIGHDLTTVHLLISKNKALEDELGAHEHQLLNVIRAGEDLIQAGHFGAEEISQRIKEIEEMWDKLKELQALRTTRLTEAIEYHQFFTDADDVDAYMQDSFKLISSEDVGFDEPHAQALSKKHNEATEELKKHEAVIESLKDQARNLGIADRDAPEVLERLATIDARHKELNELSKKRKSRLNDAISLFKLFTEADGVEQWIAEKEKMLDSMSLNRDMEDIEVMKHRFETFDQEMNANASKVAAVNQIARQLLTVEHPDSEKIVSRQNQLNQRWAELRDKAEKKREEIDSAHGVQTYHIECRETITWIEEKTKLLQATEELGDDLTGIMTLQRRLSGMERDLAAIEDKLNTLEQESEKIRADHPEEVPLIEERTAQIRSVWDKLTQVLKAKETKLEEAGDLHRFLRDLDHFQAWLTKTQTDVASEDTPTSLAEAEKLLNQHKQIKDEIDNYTEDYNSMMEYGEKVTQGQTDPQYMFLRERLRALKNGWEELHQMWENRQHFLSQNLNLQVFYRDAKQAEVLLSQQENYLSKDETPTSLEQAEELCKRHDAFETTMEANDEKINAVINFAHTLCEEGIISADKVRRKADDIAARRDANRRRSEEYAEKLKDQLRTQQFLQNVEQLQDWIQEKYIIAQDETYRSAKTIHSKWTRHQAFEAEIASNKDRLDDVMQAGQEFVKEKPELINVIQPKLDELNNSFDALETTTKEKGSRLFEGKKEELCVHAYDELDEWMRSLESQVMQPETGQDLTTVNHFLQKQQNIEQQIETKSKQLNELEAIASKLEKIDPAKKEVIQAKKAVVVEKFQKLQAPLGEKKKELMKKKEAFQFRRDVEDEKLWVKEKEPLATSTDYGNTLFSVQLLIKKNQSLRTEIDNHEPRIMNICDNGRKLIKDGHADSAEFETLIDELLAHWDDLKKKMDHRRSKLLESERAQQYYFDASEAEAWMSEQELYMMVEDRGKDEPSVQNLMKKHESLENAVEDYAATVRQLGETARQLVAEGHPQADQIAVRQSQVDKLYAGLKDLANERRSKLNEALSLYSLSREFDDVMLWIQEREVIAGSHELGQDYDLVTTLRERFKVFARDTESLGKERVSNVNSAADSLINAGHSDSAQIAEWKDCLNEAWDDLQELIKTRDMLLAASWEKFKFFNDCKDVLARIHEKYNSMSDELGRDAQSVSNLQRKHVNFEKDLQTLRLAVQGIQDESNKLQASYAGDQAQDIVDREREVVNSWYKLLSNCEARKQKLADTGDLFKFFNMVRDLIAWMDDVVRQMNTSEKPRDVSGVELLMNNHQSLKAEIDAREDNFGTCMNLGKELLERNHYASEEIRDKIFTLTNQRGSMMQRWEERWDHLQLILEVYQFARDAAVAEAWLIAQEPYLLSRELGHTIDEVEQLLKKHEAFEKSAAAQEERFAALVRLTTFEMRELRRREEEELEERRRQEEMAKLIAQKTPSPDEPPSDRLDGEGDVSERSAGPLSEALSELEPKERAGTAAGTSDEDIVLENILNRKHVWESTTKRASNRSWEKGIYAVLRGSSLCVFKDQKHFKQEPDRYLRNEKPIDLKLSVAEIPADYTKRKNVFRLKLPDGGEYLFEAANSEDLNSWINKINQCAREQQTSPGPSRSQTLPASAPKDEPKKRGFFTLIKKT</sequence>
<dbReference type="Proteomes" id="UP000015104">
    <property type="component" value="Unassembled WGS sequence"/>
</dbReference>
<organism evidence="16 17">
    <name type="scientific">Tetranychus urticae</name>
    <name type="common">Two-spotted spider mite</name>
    <dbReference type="NCBI Taxonomy" id="32264"/>
    <lineage>
        <taxon>Eukaryota</taxon>
        <taxon>Metazoa</taxon>
        <taxon>Ecdysozoa</taxon>
        <taxon>Arthropoda</taxon>
        <taxon>Chelicerata</taxon>
        <taxon>Arachnida</taxon>
        <taxon>Acari</taxon>
        <taxon>Acariformes</taxon>
        <taxon>Trombidiformes</taxon>
        <taxon>Prostigmata</taxon>
        <taxon>Eleutherengona</taxon>
        <taxon>Raphignathae</taxon>
        <taxon>Tetranychoidea</taxon>
        <taxon>Tetranychidae</taxon>
        <taxon>Tetranychus</taxon>
    </lineage>
</organism>
<dbReference type="GO" id="GO:0016199">
    <property type="term" value="P:axon midline choice point recognition"/>
    <property type="evidence" value="ECO:0007669"/>
    <property type="project" value="UniProtKB-ARBA"/>
</dbReference>
<dbReference type="FunFam" id="1.20.58.60:FF:000059">
    <property type="entry name" value="Spectrin beta chain"/>
    <property type="match status" value="1"/>
</dbReference>
<evidence type="ECO:0000256" key="11">
    <source>
        <dbReference type="PIRNR" id="PIRNR002297"/>
    </source>
</evidence>
<feature type="compositionally biased region" description="Basic and acidic residues" evidence="13">
    <location>
        <begin position="2118"/>
        <end position="2130"/>
    </location>
</feature>
<dbReference type="GO" id="GO:0005200">
    <property type="term" value="F:structural constituent of cytoskeleton"/>
    <property type="evidence" value="ECO:0007669"/>
    <property type="project" value="UniProtKB-UniRule"/>
</dbReference>
<feature type="domain" description="Calponin-homology (CH)" evidence="15">
    <location>
        <begin position="170"/>
        <end position="275"/>
    </location>
</feature>
<reference evidence="17" key="1">
    <citation type="submission" date="2011-08" db="EMBL/GenBank/DDBJ databases">
        <authorList>
            <person name="Rombauts S."/>
        </authorList>
    </citation>
    <scope>NUCLEOTIDE SEQUENCE</scope>
    <source>
        <strain evidence="17">London</strain>
    </source>
</reference>
<evidence type="ECO:0000256" key="9">
    <source>
        <dbReference type="ARBA" id="ARBA00023212"/>
    </source>
</evidence>
<evidence type="ECO:0000259" key="14">
    <source>
        <dbReference type="PROSITE" id="PS50003"/>
    </source>
</evidence>
<dbReference type="HOGENOM" id="CLU_000146_1_2_1"/>
<dbReference type="GO" id="GO:0048790">
    <property type="term" value="P:maintenance of presynaptic active zone structure"/>
    <property type="evidence" value="ECO:0007669"/>
    <property type="project" value="UniProtKB-ARBA"/>
</dbReference>
<protein>
    <recommendedName>
        <fullName evidence="11">Spectrin beta chain</fullName>
    </recommendedName>
</protein>
<dbReference type="Gene3D" id="1.10.418.10">
    <property type="entry name" value="Calponin-like domain"/>
    <property type="match status" value="2"/>
</dbReference>
<feature type="domain" description="PH" evidence="14">
    <location>
        <begin position="2159"/>
        <end position="2272"/>
    </location>
</feature>
<dbReference type="GO" id="GO:0007026">
    <property type="term" value="P:negative regulation of microtubule depolymerization"/>
    <property type="evidence" value="ECO:0007669"/>
    <property type="project" value="UniProtKB-ARBA"/>
</dbReference>
<gene>
    <name evidence="16" type="primary">107361042</name>
</gene>
<dbReference type="FunFam" id="1.20.58.60:FF:000106">
    <property type="entry name" value="Spectrin beta chain"/>
    <property type="match status" value="1"/>
</dbReference>
<evidence type="ECO:0000256" key="1">
    <source>
        <dbReference type="ARBA" id="ARBA00004245"/>
    </source>
</evidence>
<dbReference type="InterPro" id="IPR016343">
    <property type="entry name" value="Spectrin_bsu"/>
</dbReference>
<keyword evidence="6" id="KW-0677">Repeat</keyword>
<dbReference type="GO" id="GO:0008017">
    <property type="term" value="F:microtubule binding"/>
    <property type="evidence" value="ECO:0007669"/>
    <property type="project" value="UniProtKB-ARBA"/>
</dbReference>
<feature type="region of interest" description="Disordered" evidence="13">
    <location>
        <begin position="2271"/>
        <end position="2307"/>
    </location>
</feature>
<keyword evidence="12" id="KW-0175">Coiled coil</keyword>
<feature type="compositionally biased region" description="Polar residues" evidence="13">
    <location>
        <begin position="2271"/>
        <end position="2287"/>
    </location>
</feature>
<dbReference type="InterPro" id="IPR001605">
    <property type="entry name" value="PH_dom-spectrin-type"/>
</dbReference>
<keyword evidence="7" id="KW-0007">Acetylation</keyword>
<dbReference type="PROSITE" id="PS50003">
    <property type="entry name" value="PH_DOMAIN"/>
    <property type="match status" value="1"/>
</dbReference>
<accession>T1JTG8</accession>
<dbReference type="InterPro" id="IPR001849">
    <property type="entry name" value="PH_domain"/>
</dbReference>
<dbReference type="GO" id="GO:0045169">
    <property type="term" value="C:fusome"/>
    <property type="evidence" value="ECO:0007669"/>
    <property type="project" value="UniProtKB-ARBA"/>
</dbReference>
<dbReference type="InterPro" id="IPR036872">
    <property type="entry name" value="CH_dom_sf"/>
</dbReference>
<comment type="function">
    <text evidence="10">Probably plays an important role in neuronal membrane skeleton.</text>
</comment>
<evidence type="ECO:0000256" key="8">
    <source>
        <dbReference type="ARBA" id="ARBA00023203"/>
    </source>
</evidence>
<dbReference type="CDD" id="cd00176">
    <property type="entry name" value="SPEC"/>
    <property type="match status" value="9"/>
</dbReference>
<feature type="coiled-coil region" evidence="12">
    <location>
        <begin position="1421"/>
        <end position="1448"/>
    </location>
</feature>
<keyword evidence="3 11" id="KW-0117">Actin capping</keyword>
<comment type="subcellular location">
    <subcellularLocation>
        <location evidence="1">Cytoplasm</location>
        <location evidence="1">Cytoskeleton</location>
    </subcellularLocation>
</comment>
<reference evidence="16" key="2">
    <citation type="submission" date="2015-06" db="UniProtKB">
        <authorList>
            <consortium name="EnsemblMetazoa"/>
        </authorList>
    </citation>
    <scope>IDENTIFICATION</scope>
</reference>
<dbReference type="EnsemblMetazoa" id="tetur01g14080.1">
    <property type="protein sequence ID" value="tetur01g14080.1"/>
    <property type="gene ID" value="tetur01g14080"/>
</dbReference>
<dbReference type="GO" id="GO:0031594">
    <property type="term" value="C:neuromuscular junction"/>
    <property type="evidence" value="ECO:0007669"/>
    <property type="project" value="UniProtKB-ARBA"/>
</dbReference>
<dbReference type="CDD" id="cd10571">
    <property type="entry name" value="PH_beta_spectrin"/>
    <property type="match status" value="1"/>
</dbReference>
<dbReference type="FunFam" id="2.30.29.30:FF:000024">
    <property type="entry name" value="Spectrin beta chain"/>
    <property type="match status" value="1"/>
</dbReference>
<dbReference type="EMBL" id="CAEY01000480">
    <property type="status" value="NOT_ANNOTATED_CDS"/>
    <property type="molecule type" value="Genomic_DNA"/>
</dbReference>
<dbReference type="FunFam" id="1.10.418.10:FF:000003">
    <property type="entry name" value="Spectrin beta chain"/>
    <property type="match status" value="1"/>
</dbReference>
<evidence type="ECO:0000256" key="7">
    <source>
        <dbReference type="ARBA" id="ARBA00022990"/>
    </source>
</evidence>
<keyword evidence="9 11" id="KW-0206">Cytoskeleton</keyword>
<dbReference type="InterPro" id="IPR018159">
    <property type="entry name" value="Spectrin/alpha-actinin"/>
</dbReference>
<dbReference type="GO" id="GO:0005543">
    <property type="term" value="F:phospholipid binding"/>
    <property type="evidence" value="ECO:0007669"/>
    <property type="project" value="InterPro"/>
</dbReference>
<dbReference type="InterPro" id="IPR001715">
    <property type="entry name" value="CH_dom"/>
</dbReference>
<dbReference type="STRING" id="32264.T1JTG8"/>
<feature type="domain" description="Calponin-homology (CH)" evidence="15">
    <location>
        <begin position="50"/>
        <end position="155"/>
    </location>
</feature>
<dbReference type="Pfam" id="PF00435">
    <property type="entry name" value="Spectrin"/>
    <property type="match status" value="17"/>
</dbReference>
<keyword evidence="17" id="KW-1185">Reference proteome</keyword>
<evidence type="ECO:0000256" key="3">
    <source>
        <dbReference type="ARBA" id="ARBA00022467"/>
    </source>
</evidence>
<dbReference type="GO" id="GO:0016192">
    <property type="term" value="P:vesicle-mediated transport"/>
    <property type="evidence" value="ECO:0007669"/>
    <property type="project" value="UniProtKB-ARBA"/>
</dbReference>
<comment type="similarity">
    <text evidence="2 11">Belongs to the spectrin family.</text>
</comment>
<dbReference type="CDD" id="cd21246">
    <property type="entry name" value="CH_SPTB-like_rpt1"/>
    <property type="match status" value="1"/>
</dbReference>
<dbReference type="PROSITE" id="PS00019">
    <property type="entry name" value="ACTININ_1"/>
    <property type="match status" value="1"/>
</dbReference>
<dbReference type="FunFam" id="1.10.418.10:FF:000004">
    <property type="entry name" value="Spectrin beta chain"/>
    <property type="match status" value="1"/>
</dbReference>
<dbReference type="GO" id="GO:0008091">
    <property type="term" value="C:spectrin"/>
    <property type="evidence" value="ECO:0007669"/>
    <property type="project" value="InterPro"/>
</dbReference>
<evidence type="ECO:0000256" key="2">
    <source>
        <dbReference type="ARBA" id="ARBA00006826"/>
    </source>
</evidence>
<dbReference type="SMART" id="SM00033">
    <property type="entry name" value="CH"/>
    <property type="match status" value="2"/>
</dbReference>
<dbReference type="Gene3D" id="2.30.29.30">
    <property type="entry name" value="Pleckstrin-homology domain (PH domain)/Phosphotyrosine-binding domain (PTB)"/>
    <property type="match status" value="1"/>
</dbReference>
<evidence type="ECO:0000256" key="12">
    <source>
        <dbReference type="SAM" id="Coils"/>
    </source>
</evidence>